<sequence length="149" mass="17239">MAARKEMVLYYQPEKDRQSGNDTKAAKLKAVLVRMGIRIKNISPEQVYQTVGYLAGFDGFEEKEQENCPDVEEEILVMKNFSNRRIDELLLNLRRAGVPKIDLKAVITDTNCKWKFYDLYLELKKEHDTMSGTNETDPKEAEENETDTV</sequence>
<gene>
    <name evidence="2" type="ORF">SAMN02745906_4136</name>
</gene>
<name>A0ABY1CGH5_9FIRM</name>
<protein>
    <recommendedName>
        <fullName evidence="4">DUF3783 domain-containing protein</fullName>
    </recommendedName>
</protein>
<dbReference type="InterPro" id="IPR016621">
    <property type="entry name" value="UCP014543"/>
</dbReference>
<dbReference type="Pfam" id="PF12646">
    <property type="entry name" value="DUF3783"/>
    <property type="match status" value="1"/>
</dbReference>
<feature type="region of interest" description="Disordered" evidence="1">
    <location>
        <begin position="128"/>
        <end position="149"/>
    </location>
</feature>
<dbReference type="Proteomes" id="UP000198970">
    <property type="component" value="Chromosome I"/>
</dbReference>
<dbReference type="RefSeq" id="WP_100043365.1">
    <property type="nucleotide sequence ID" value="NZ_LT630003.1"/>
</dbReference>
<evidence type="ECO:0000313" key="2">
    <source>
        <dbReference type="EMBL" id="SEU02867.1"/>
    </source>
</evidence>
<reference evidence="2 3" key="1">
    <citation type="submission" date="2016-10" db="EMBL/GenBank/DDBJ databases">
        <authorList>
            <person name="Varghese N."/>
            <person name="Submissions S."/>
        </authorList>
    </citation>
    <scope>NUCLEOTIDE SEQUENCE [LARGE SCALE GENOMIC DNA]</scope>
    <source>
        <strain evidence="2 3">ATCC 19403</strain>
    </source>
</reference>
<accession>A0ABY1CGH5</accession>
<evidence type="ECO:0000313" key="3">
    <source>
        <dbReference type="Proteomes" id="UP000198970"/>
    </source>
</evidence>
<proteinExistence type="predicted"/>
<keyword evidence="3" id="KW-1185">Reference proteome</keyword>
<evidence type="ECO:0008006" key="4">
    <source>
        <dbReference type="Google" id="ProtNLM"/>
    </source>
</evidence>
<organism evidence="2 3">
    <name type="scientific">Lacrimispora sphenoides JCM 1415</name>
    <dbReference type="NCBI Taxonomy" id="1297793"/>
    <lineage>
        <taxon>Bacteria</taxon>
        <taxon>Bacillati</taxon>
        <taxon>Bacillota</taxon>
        <taxon>Clostridia</taxon>
        <taxon>Lachnospirales</taxon>
        <taxon>Lachnospiraceae</taxon>
        <taxon>Lacrimispora</taxon>
    </lineage>
</organism>
<dbReference type="EMBL" id="LT630003">
    <property type="protein sequence ID" value="SEU02867.1"/>
    <property type="molecule type" value="Genomic_DNA"/>
</dbReference>
<evidence type="ECO:0000256" key="1">
    <source>
        <dbReference type="SAM" id="MobiDB-lite"/>
    </source>
</evidence>